<keyword evidence="8 10" id="KW-0067">ATP-binding</keyword>
<dbReference type="Pfam" id="PF22679">
    <property type="entry name" value="T1R_D3-like"/>
    <property type="match status" value="1"/>
</dbReference>
<dbReference type="Pfam" id="PF18766">
    <property type="entry name" value="SWI2_SNF2"/>
    <property type="match status" value="1"/>
</dbReference>
<evidence type="ECO:0000256" key="10">
    <source>
        <dbReference type="RuleBase" id="RU364115"/>
    </source>
</evidence>
<dbReference type="NCBIfam" id="TIGR00348">
    <property type="entry name" value="hsdR"/>
    <property type="match status" value="1"/>
</dbReference>
<dbReference type="InterPro" id="IPR007409">
    <property type="entry name" value="Restrct_endonuc_type1_HsdR_N"/>
</dbReference>
<keyword evidence="9 10" id="KW-0238">DNA-binding</keyword>
<comment type="subunit">
    <text evidence="10">The type I restriction/modification system is composed of three polypeptides R, M and S.</text>
</comment>
<evidence type="ECO:0000256" key="4">
    <source>
        <dbReference type="ARBA" id="ARBA00022741"/>
    </source>
</evidence>
<keyword evidence="4 10" id="KW-0547">Nucleotide-binding</keyword>
<dbReference type="EMBL" id="JBCGDO010000003">
    <property type="protein sequence ID" value="MEM0541831.1"/>
    <property type="molecule type" value="Genomic_DNA"/>
</dbReference>
<dbReference type="EC" id="3.1.21.3" evidence="10"/>
<sequence>MSTPSFIEDHIAQLPALKLLMNIGWQYLTPDEALEARGNRTSNVLLEDILKEQLRKINKIEYKQKEFEFTDTNISNGLLALRDLPVQDGYIAANKAYYELITLGKSLEQTVLGDKKSFSFQYIDWKNLENNTYHVTEEFSVLRSERNDHYRPDIVLFINGIPMVVIECKSPIVKEPIDKGIEQHLRNQQDDGIRSLYLYSNILLSIAVNDAKFATTATPKEFWSFWKELFKTKEEQTLWEETISNIKTKAVNKDDWNKLIDWHEKRNEFIANVVDNSETVTEQDKLLFSFCQPKRILDLMFNYIVYDDGVKKITRYQQYFGIKNTLARLNTKTNNKYTGGVIWHTQGSGKSLTMVMLAQLIAAHPNIKNPKIILVTDRIDLDSQITETFQKCQFPIENAEVGASKEIIKKLKGEKLTDKEFDKLKKDKSLLNLIAEPGDAVITTLIHKFKAAVDASVTPFLSSEIFVLVDEGHRSQYGSFNVRMQQVFPNACFIAFTGTPLMKKEKSTANKFGGLIDVYSINDAVADGAVVPLLYEGRHNLIEVNDNPIDNYFNKISEPLTPYGKAALKRKYSSKNMLNKADQIIYARAWDIVEHFVDNWQGTVFKGQLVAPNKATAIKYKEYFDEIGKVTSEVIISAPDTREGEEDAFDKVDDKVKAFWKAKMDKYGTTEKYEKSIISAFKKQDEPEIIIVVDKLLTGFDAPRNIVLYITRSLKEHTLLQAIARVNRLHPGKDYGYIIDYYGNLENLDKALETYSGDNAYDEEDLVGTFTNINDEIKKLPQAHSEVWDIFKTISNKYDEPAYEVLLADEEIRHNFYEKVSIFARLLKLALSSYEFETKTPDKVIAKYKKDLKFFLELRISVKRRYSDEADYASYEPQIQKLIDKHITTEGDMLKITDLVNIFDKEQREAEVEKLTGKAAKADHIASRTIRAINVKINEDPIYYKNLSALIRETIETYRLERITEAEYLRKVKEFEAEFLSGKRNNVPEALNGNDTGIAIYNLVKEILKTELASKPEIASEIALEIDTIIRSIVYEDDILIIDWQNKTDIEGKIKIAIDDYIFDLKAKYDLEITFKQIDDLVEQGLSIAKIKFV</sequence>
<dbReference type="GO" id="GO:0009035">
    <property type="term" value="F:type I site-specific deoxyribonuclease activity"/>
    <property type="evidence" value="ECO:0007669"/>
    <property type="project" value="UniProtKB-EC"/>
</dbReference>
<gene>
    <name evidence="12" type="ORF">WFZ85_04340</name>
</gene>
<dbReference type="InterPro" id="IPR051268">
    <property type="entry name" value="Type-I_R_enzyme_R_subunit"/>
</dbReference>
<evidence type="ECO:0000259" key="11">
    <source>
        <dbReference type="PROSITE" id="PS51192"/>
    </source>
</evidence>
<dbReference type="CDD" id="cd22332">
    <property type="entry name" value="HsdR_N"/>
    <property type="match status" value="1"/>
</dbReference>
<evidence type="ECO:0000256" key="7">
    <source>
        <dbReference type="ARBA" id="ARBA00022801"/>
    </source>
</evidence>
<dbReference type="Gene3D" id="3.40.50.300">
    <property type="entry name" value="P-loop containing nucleotide triphosphate hydrolases"/>
    <property type="match status" value="2"/>
</dbReference>
<comment type="function">
    <text evidence="10">Subunit R is required for both nuclease and ATPase activities, but not for modification.</text>
</comment>
<keyword evidence="3" id="KW-0540">Nuclease</keyword>
<comment type="caution">
    <text evidence="12">The sequence shown here is derived from an EMBL/GenBank/DDBJ whole genome shotgun (WGS) entry which is preliminary data.</text>
</comment>
<evidence type="ECO:0000256" key="3">
    <source>
        <dbReference type="ARBA" id="ARBA00022722"/>
    </source>
</evidence>
<dbReference type="InterPro" id="IPR055180">
    <property type="entry name" value="HsdR_RecA-like_helicase_dom_2"/>
</dbReference>
<evidence type="ECO:0000256" key="1">
    <source>
        <dbReference type="ARBA" id="ARBA00000851"/>
    </source>
</evidence>
<keyword evidence="5 10" id="KW-0680">Restriction system</keyword>
<keyword evidence="7 10" id="KW-0378">Hydrolase</keyword>
<dbReference type="Proteomes" id="UP001460072">
    <property type="component" value="Unassembled WGS sequence"/>
</dbReference>
<accession>A0ABU9N274</accession>
<comment type="catalytic activity">
    <reaction evidence="1 10">
        <text>Endonucleolytic cleavage of DNA to give random double-stranded fragments with terminal 5'-phosphates, ATP is simultaneously hydrolyzed.</text>
        <dbReference type="EC" id="3.1.21.3"/>
    </reaction>
</comment>
<evidence type="ECO:0000256" key="8">
    <source>
        <dbReference type="ARBA" id="ARBA00022840"/>
    </source>
</evidence>
<proteinExistence type="inferred from homology"/>
<keyword evidence="13" id="KW-1185">Reference proteome</keyword>
<dbReference type="SUPFAM" id="SSF52540">
    <property type="entry name" value="P-loop containing nucleoside triphosphate hydrolases"/>
    <property type="match status" value="2"/>
</dbReference>
<dbReference type="Pfam" id="PF04313">
    <property type="entry name" value="HSDR_N"/>
    <property type="match status" value="1"/>
</dbReference>
<dbReference type="SMART" id="SM00487">
    <property type="entry name" value="DEXDc"/>
    <property type="match status" value="1"/>
</dbReference>
<name>A0ABU9N274_9FLAO</name>
<feature type="domain" description="Helicase ATP-binding" evidence="11">
    <location>
        <begin position="331"/>
        <end position="518"/>
    </location>
</feature>
<evidence type="ECO:0000313" key="13">
    <source>
        <dbReference type="Proteomes" id="UP001460072"/>
    </source>
</evidence>
<dbReference type="InterPro" id="IPR014001">
    <property type="entry name" value="Helicase_ATP-bd"/>
</dbReference>
<reference evidence="12 13" key="1">
    <citation type="submission" date="2024-03" db="EMBL/GenBank/DDBJ databases">
        <title>Two novel species of the genus Flavobacterium exhibiting potentially degradation of complex polysaccharides.</title>
        <authorList>
            <person name="Lian X."/>
        </authorList>
    </citation>
    <scope>NUCLEOTIDE SEQUENCE [LARGE SCALE GENOMIC DNA]</scope>
    <source>
        <strain evidence="13">j3</strain>
    </source>
</reference>
<dbReference type="InterPro" id="IPR004473">
    <property type="entry name" value="Restrct_endonuc_typeI_HsdR"/>
</dbReference>
<evidence type="ECO:0000256" key="2">
    <source>
        <dbReference type="ARBA" id="ARBA00008598"/>
    </source>
</evidence>
<dbReference type="InterPro" id="IPR027417">
    <property type="entry name" value="P-loop_NTPase"/>
</dbReference>
<evidence type="ECO:0000256" key="6">
    <source>
        <dbReference type="ARBA" id="ARBA00022759"/>
    </source>
</evidence>
<organism evidence="12 13">
    <name type="scientific">Flavobacterium aureirubrum</name>
    <dbReference type="NCBI Taxonomy" id="3133147"/>
    <lineage>
        <taxon>Bacteria</taxon>
        <taxon>Pseudomonadati</taxon>
        <taxon>Bacteroidota</taxon>
        <taxon>Flavobacteriia</taxon>
        <taxon>Flavobacteriales</taxon>
        <taxon>Flavobacteriaceae</taxon>
        <taxon>Flavobacterium</taxon>
    </lineage>
</organism>
<evidence type="ECO:0000256" key="5">
    <source>
        <dbReference type="ARBA" id="ARBA00022747"/>
    </source>
</evidence>
<dbReference type="PANTHER" id="PTHR30195:SF15">
    <property type="entry name" value="TYPE I RESTRICTION ENZYME HINDI ENDONUCLEASE SUBUNIT"/>
    <property type="match status" value="1"/>
</dbReference>
<dbReference type="PROSITE" id="PS51192">
    <property type="entry name" value="HELICASE_ATP_BIND_1"/>
    <property type="match status" value="1"/>
</dbReference>
<dbReference type="PANTHER" id="PTHR30195">
    <property type="entry name" value="TYPE I SITE-SPECIFIC DEOXYRIBONUCLEASE PROTEIN SUBUNIT M AND R"/>
    <property type="match status" value="1"/>
</dbReference>
<evidence type="ECO:0000313" key="12">
    <source>
        <dbReference type="EMBL" id="MEM0541831.1"/>
    </source>
</evidence>
<keyword evidence="6" id="KW-0255">Endonuclease</keyword>
<comment type="similarity">
    <text evidence="2 10">Belongs to the HsdR family.</text>
</comment>
<dbReference type="RefSeq" id="WP_342695057.1">
    <property type="nucleotide sequence ID" value="NZ_JBCGDO010000003.1"/>
</dbReference>
<dbReference type="Gene3D" id="3.90.1570.50">
    <property type="match status" value="1"/>
</dbReference>
<dbReference type="CDD" id="cd18800">
    <property type="entry name" value="SF2_C_EcoR124I-like"/>
    <property type="match status" value="1"/>
</dbReference>
<dbReference type="InterPro" id="IPR040980">
    <property type="entry name" value="SWI2_SNF2"/>
</dbReference>
<evidence type="ECO:0000256" key="9">
    <source>
        <dbReference type="ARBA" id="ARBA00023125"/>
    </source>
</evidence>
<protein>
    <recommendedName>
        <fullName evidence="10">Type I restriction enzyme endonuclease subunit</fullName>
        <shortName evidence="10">R protein</shortName>
        <ecNumber evidence="10">3.1.21.3</ecNumber>
    </recommendedName>
</protein>